<dbReference type="EnsemblPlants" id="Pp3c9_11070V3.1">
    <property type="protein sequence ID" value="Pp3c9_11070V3.1"/>
    <property type="gene ID" value="Pp3c9_11070"/>
</dbReference>
<dbReference type="RefSeq" id="XP_073392507.1">
    <property type="nucleotide sequence ID" value="XM_073536406.1"/>
</dbReference>
<dbReference type="SUPFAM" id="SSF52087">
    <property type="entry name" value="CRAL/TRIO domain"/>
    <property type="match status" value="1"/>
</dbReference>
<dbReference type="RefSeq" id="XP_024384951.1">
    <property type="nucleotide sequence ID" value="XM_024529183.2"/>
</dbReference>
<name>A0A2K1K2T7_PHYPA</name>
<reference evidence="3 5" key="1">
    <citation type="journal article" date="2008" name="Science">
        <title>The Physcomitrella genome reveals evolutionary insights into the conquest of land by plants.</title>
        <authorList>
            <person name="Rensing S."/>
            <person name="Lang D."/>
            <person name="Zimmer A."/>
            <person name="Terry A."/>
            <person name="Salamov A."/>
            <person name="Shapiro H."/>
            <person name="Nishiyama T."/>
            <person name="Perroud P.-F."/>
            <person name="Lindquist E."/>
            <person name="Kamisugi Y."/>
            <person name="Tanahashi T."/>
            <person name="Sakakibara K."/>
            <person name="Fujita T."/>
            <person name="Oishi K."/>
            <person name="Shin-I T."/>
            <person name="Kuroki Y."/>
            <person name="Toyoda A."/>
            <person name="Suzuki Y."/>
            <person name="Hashimoto A."/>
            <person name="Yamaguchi K."/>
            <person name="Sugano A."/>
            <person name="Kohara Y."/>
            <person name="Fujiyama A."/>
            <person name="Anterola A."/>
            <person name="Aoki S."/>
            <person name="Ashton N."/>
            <person name="Barbazuk W.B."/>
            <person name="Barker E."/>
            <person name="Bennetzen J."/>
            <person name="Bezanilla M."/>
            <person name="Blankenship R."/>
            <person name="Cho S.H."/>
            <person name="Dutcher S."/>
            <person name="Estelle M."/>
            <person name="Fawcett J.A."/>
            <person name="Gundlach H."/>
            <person name="Hanada K."/>
            <person name="Heyl A."/>
            <person name="Hicks K.A."/>
            <person name="Hugh J."/>
            <person name="Lohr M."/>
            <person name="Mayer K."/>
            <person name="Melkozernov A."/>
            <person name="Murata T."/>
            <person name="Nelson D."/>
            <person name="Pils B."/>
            <person name="Prigge M."/>
            <person name="Reiss B."/>
            <person name="Renner T."/>
            <person name="Rombauts S."/>
            <person name="Rushton P."/>
            <person name="Sanderfoot A."/>
            <person name="Schween G."/>
            <person name="Shiu S.-H."/>
            <person name="Stueber K."/>
            <person name="Theodoulou F.L."/>
            <person name="Tu H."/>
            <person name="Van de Peer Y."/>
            <person name="Verrier P.J."/>
            <person name="Waters E."/>
            <person name="Wood A."/>
            <person name="Yang L."/>
            <person name="Cove D."/>
            <person name="Cuming A."/>
            <person name="Hasebe M."/>
            <person name="Lucas S."/>
            <person name="Mishler D.B."/>
            <person name="Reski R."/>
            <person name="Grigoriev I."/>
            <person name="Quatrano R.S."/>
            <person name="Boore J.L."/>
        </authorList>
    </citation>
    <scope>NUCLEOTIDE SEQUENCE [LARGE SCALE GENOMIC DNA]</scope>
    <source>
        <strain evidence="4 5">cv. Gransden 2004</strain>
    </source>
</reference>
<dbReference type="STRING" id="3218.A0A2K1K2T7"/>
<dbReference type="Pfam" id="PF00650">
    <property type="entry name" value="CRAL_TRIO"/>
    <property type="match status" value="1"/>
</dbReference>
<evidence type="ECO:0000313" key="3">
    <source>
        <dbReference type="EMBL" id="PNR48088.1"/>
    </source>
</evidence>
<dbReference type="OMA" id="WNPFRVL"/>
<dbReference type="PANTHER" id="PTHR47041:SF2">
    <property type="entry name" value="SEC14 CYTOSOLIC FACTOR FAMILY PROTEIN _ PHOSPHOGLYCERIDE TRANSFER FAMILY PROTEIN"/>
    <property type="match status" value="1"/>
</dbReference>
<dbReference type="InterPro" id="IPR036273">
    <property type="entry name" value="CRAL/TRIO_N_dom_sf"/>
</dbReference>
<dbReference type="KEGG" id="ppp:112286858"/>
<proteinExistence type="predicted"/>
<dbReference type="PROSITE" id="PS50191">
    <property type="entry name" value="CRAL_TRIO"/>
    <property type="match status" value="1"/>
</dbReference>
<feature type="compositionally biased region" description="Polar residues" evidence="1">
    <location>
        <begin position="13"/>
        <end position="22"/>
    </location>
</feature>
<dbReference type="EMBL" id="ABEU02000009">
    <property type="protein sequence ID" value="PNR48088.1"/>
    <property type="molecule type" value="Genomic_DNA"/>
</dbReference>
<sequence>MSGESSVVDGEQDSSSHGTRSNLPQALWRKSMAPVKSLKRVNLANAAGQFLVFGAKVAALEAVRKISLARCRPLWWGLQGLFTIQAPPFNWLQRWSPFQQIAHATHSFSKPLVFLSIATAVTSAIEEIQNATDDTILTRLAPLDDSTNRDTDHDHSDSEDSEDAIAPRDRRALTFHLLKEELEDKCITLPERMDDEELERFLIAVNGDVSNFIARVKKTVQWRERHHIFTAAELKRWEHLVYWHGFDVQRRPALIIRLGLAFATLDPADHPGFAQAVVSQVEAGVLKLVVDKDDPTITVIMDCECENTLRFPMERLKSRIRLLQDHYPCRLATLLVVNLPPEMRGFAQEVFQIQNPVTQTKVHLNGYRRYMGLIAQHLGASENVPPFLGGTCKCQICSNKVLSDEDQRIILKRQAEARQWELEDANRARELDLCRDISSSEQPYMSTLRLLILAFCISWLMLRWLQSLLLLNLQSTGLI</sequence>
<dbReference type="OrthoDB" id="1434354at2759"/>
<dbReference type="PANTHER" id="PTHR47041">
    <property type="entry name" value="SEC14 CYTOSOLIC FACTOR FAMILY PROTEIN / PHOSPHOGLYCERIDE TRANSFER FAMILY PROTEIN"/>
    <property type="match status" value="1"/>
</dbReference>
<dbReference type="CDD" id="cd00170">
    <property type="entry name" value="SEC14"/>
    <property type="match status" value="1"/>
</dbReference>
<accession>A0A2K1K2T7</accession>
<dbReference type="AlphaFoldDB" id="A0A2K1K2T7"/>
<protein>
    <recommendedName>
        <fullName evidence="2">CRAL-TRIO domain-containing protein</fullName>
    </recommendedName>
</protein>
<dbReference type="SUPFAM" id="SSF46938">
    <property type="entry name" value="CRAL/TRIO N-terminal domain"/>
    <property type="match status" value="1"/>
</dbReference>
<dbReference type="Gramene" id="Pp3c9_11070V3.4">
    <property type="protein sequence ID" value="Pp3c9_11070V3.4"/>
    <property type="gene ID" value="Pp3c9_11070"/>
</dbReference>
<dbReference type="Proteomes" id="UP000006727">
    <property type="component" value="Chromosome 9"/>
</dbReference>
<reference evidence="3 5" key="2">
    <citation type="journal article" date="2018" name="Plant J.">
        <title>The Physcomitrella patens chromosome-scale assembly reveals moss genome structure and evolution.</title>
        <authorList>
            <person name="Lang D."/>
            <person name="Ullrich K.K."/>
            <person name="Murat F."/>
            <person name="Fuchs J."/>
            <person name="Jenkins J."/>
            <person name="Haas F.B."/>
            <person name="Piednoel M."/>
            <person name="Gundlach H."/>
            <person name="Van Bel M."/>
            <person name="Meyberg R."/>
            <person name="Vives C."/>
            <person name="Morata J."/>
            <person name="Symeonidi A."/>
            <person name="Hiss M."/>
            <person name="Muchero W."/>
            <person name="Kamisugi Y."/>
            <person name="Saleh O."/>
            <person name="Blanc G."/>
            <person name="Decker E.L."/>
            <person name="van Gessel N."/>
            <person name="Grimwood J."/>
            <person name="Hayes R.D."/>
            <person name="Graham S.W."/>
            <person name="Gunter L.E."/>
            <person name="McDaniel S.F."/>
            <person name="Hoernstein S.N.W."/>
            <person name="Larsson A."/>
            <person name="Li F.W."/>
            <person name="Perroud P.F."/>
            <person name="Phillips J."/>
            <person name="Ranjan P."/>
            <person name="Rokshar D.S."/>
            <person name="Rothfels C.J."/>
            <person name="Schneider L."/>
            <person name="Shu S."/>
            <person name="Stevenson D.W."/>
            <person name="Thummler F."/>
            <person name="Tillich M."/>
            <person name="Villarreal Aguilar J.C."/>
            <person name="Widiez T."/>
            <person name="Wong G.K."/>
            <person name="Wymore A."/>
            <person name="Zhang Y."/>
            <person name="Zimmer A.D."/>
            <person name="Quatrano R.S."/>
            <person name="Mayer K.F.X."/>
            <person name="Goodstein D."/>
            <person name="Casacuberta J.M."/>
            <person name="Vandepoele K."/>
            <person name="Reski R."/>
            <person name="Cuming A.C."/>
            <person name="Tuskan G.A."/>
            <person name="Maumus F."/>
            <person name="Salse J."/>
            <person name="Schmutz J."/>
            <person name="Rensing S.A."/>
        </authorList>
    </citation>
    <scope>NUCLEOTIDE SEQUENCE [LARGE SCALE GENOMIC DNA]</scope>
    <source>
        <strain evidence="4 5">cv. Gransden 2004</strain>
    </source>
</reference>
<gene>
    <name evidence="4" type="primary">LOC112286858</name>
    <name evidence="3" type="ORF">PHYPA_012561</name>
</gene>
<dbReference type="FunCoup" id="A0A2K1K2T7">
    <property type="interactions" value="757"/>
</dbReference>
<evidence type="ECO:0000313" key="5">
    <source>
        <dbReference type="Proteomes" id="UP000006727"/>
    </source>
</evidence>
<feature type="region of interest" description="Disordered" evidence="1">
    <location>
        <begin position="1"/>
        <end position="22"/>
    </location>
</feature>
<evidence type="ECO:0000256" key="1">
    <source>
        <dbReference type="SAM" id="MobiDB-lite"/>
    </source>
</evidence>
<organism evidence="3">
    <name type="scientific">Physcomitrium patens</name>
    <name type="common">Spreading-leaved earth moss</name>
    <name type="synonym">Physcomitrella patens</name>
    <dbReference type="NCBI Taxonomy" id="3218"/>
    <lineage>
        <taxon>Eukaryota</taxon>
        <taxon>Viridiplantae</taxon>
        <taxon>Streptophyta</taxon>
        <taxon>Embryophyta</taxon>
        <taxon>Bryophyta</taxon>
        <taxon>Bryophytina</taxon>
        <taxon>Bryopsida</taxon>
        <taxon>Funariidae</taxon>
        <taxon>Funariales</taxon>
        <taxon>Funariaceae</taxon>
        <taxon>Physcomitrium</taxon>
    </lineage>
</organism>
<dbReference type="PaxDb" id="3218-PP1S29_312V6.2"/>
<keyword evidence="5" id="KW-1185">Reference proteome</keyword>
<reference evidence="4" key="3">
    <citation type="submission" date="2020-12" db="UniProtKB">
        <authorList>
            <consortium name="EnsemblPlants"/>
        </authorList>
    </citation>
    <scope>IDENTIFICATION</scope>
</reference>
<dbReference type="SMART" id="SM00516">
    <property type="entry name" value="SEC14"/>
    <property type="match status" value="1"/>
</dbReference>
<dbReference type="Gramene" id="Pp3c9_11070V3.1">
    <property type="protein sequence ID" value="Pp3c9_11070V3.1"/>
    <property type="gene ID" value="Pp3c9_11070"/>
</dbReference>
<dbReference type="RefSeq" id="XP_024384952.1">
    <property type="nucleotide sequence ID" value="XM_024529184.2"/>
</dbReference>
<dbReference type="Gene3D" id="3.40.525.10">
    <property type="entry name" value="CRAL-TRIO lipid binding domain"/>
    <property type="match status" value="1"/>
</dbReference>
<dbReference type="EnsemblPlants" id="Pp3c9_11070V3.4">
    <property type="protein sequence ID" value="Pp3c9_11070V3.4"/>
    <property type="gene ID" value="Pp3c9_11070"/>
</dbReference>
<dbReference type="InterPro" id="IPR036865">
    <property type="entry name" value="CRAL-TRIO_dom_sf"/>
</dbReference>
<evidence type="ECO:0000259" key="2">
    <source>
        <dbReference type="PROSITE" id="PS50191"/>
    </source>
</evidence>
<dbReference type="InterPro" id="IPR001251">
    <property type="entry name" value="CRAL-TRIO_dom"/>
</dbReference>
<feature type="domain" description="CRAL-TRIO" evidence="2">
    <location>
        <begin position="230"/>
        <end position="396"/>
    </location>
</feature>
<evidence type="ECO:0000313" key="4">
    <source>
        <dbReference type="EnsemblPlants" id="Pp3c9_11070V3.1"/>
    </source>
</evidence>
<dbReference type="GeneID" id="112286858"/>